<evidence type="ECO:0000313" key="2">
    <source>
        <dbReference type="Proteomes" id="UP001595593"/>
    </source>
</evidence>
<name>A0ABV7G349_9PROT</name>
<comment type="caution">
    <text evidence="1">The sequence shown here is derived from an EMBL/GenBank/DDBJ whole genome shotgun (WGS) entry which is preliminary data.</text>
</comment>
<reference evidence="2" key="1">
    <citation type="journal article" date="2019" name="Int. J. Syst. Evol. Microbiol.">
        <title>The Global Catalogue of Microorganisms (GCM) 10K type strain sequencing project: providing services to taxonomists for standard genome sequencing and annotation.</title>
        <authorList>
            <consortium name="The Broad Institute Genomics Platform"/>
            <consortium name="The Broad Institute Genome Sequencing Center for Infectious Disease"/>
            <person name="Wu L."/>
            <person name="Ma J."/>
        </authorList>
    </citation>
    <scope>NUCLEOTIDE SEQUENCE [LARGE SCALE GENOMIC DNA]</scope>
    <source>
        <strain evidence="2">KCTC 52094</strain>
    </source>
</reference>
<organism evidence="1 2">
    <name type="scientific">Teichococcus globiformis</name>
    <dbReference type="NCBI Taxonomy" id="2307229"/>
    <lineage>
        <taxon>Bacteria</taxon>
        <taxon>Pseudomonadati</taxon>
        <taxon>Pseudomonadota</taxon>
        <taxon>Alphaproteobacteria</taxon>
        <taxon>Acetobacterales</taxon>
        <taxon>Roseomonadaceae</taxon>
        <taxon>Roseomonas</taxon>
    </lineage>
</organism>
<keyword evidence="2" id="KW-1185">Reference proteome</keyword>
<dbReference type="Proteomes" id="UP001595593">
    <property type="component" value="Unassembled WGS sequence"/>
</dbReference>
<accession>A0ABV7G349</accession>
<dbReference type="RefSeq" id="WP_379598950.1">
    <property type="nucleotide sequence ID" value="NZ_JBHRTN010000019.1"/>
</dbReference>
<protein>
    <submittedName>
        <fullName evidence="1">Uncharacterized protein</fullName>
    </submittedName>
</protein>
<proteinExistence type="predicted"/>
<gene>
    <name evidence="1" type="ORF">ACFOD4_18890</name>
</gene>
<sequence length="69" mass="7790">MKPHSFSIGQTIQLSGGKYTIAPAGKYTITRLLPNDGIDREYRVQSHHDGHERAIRESEIRSIEDLAAR</sequence>
<evidence type="ECO:0000313" key="1">
    <source>
        <dbReference type="EMBL" id="MFC3127139.1"/>
    </source>
</evidence>
<dbReference type="EMBL" id="JBHRTN010000019">
    <property type="protein sequence ID" value="MFC3127139.1"/>
    <property type="molecule type" value="Genomic_DNA"/>
</dbReference>